<protein>
    <submittedName>
        <fullName evidence="1">Uncharacterized protein</fullName>
    </submittedName>
</protein>
<dbReference type="AlphaFoldDB" id="A0A2P2QJ64"/>
<evidence type="ECO:0000313" key="1">
    <source>
        <dbReference type="EMBL" id="MBX67040.1"/>
    </source>
</evidence>
<name>A0A2P2QJ64_RHIMU</name>
<sequence>MHYCYSLKSSKTWSGKGGRLSSICFFPKWKMYHLLILA</sequence>
<dbReference type="EMBL" id="GGEC01086556">
    <property type="protein sequence ID" value="MBX67040.1"/>
    <property type="molecule type" value="Transcribed_RNA"/>
</dbReference>
<accession>A0A2P2QJ64</accession>
<proteinExistence type="predicted"/>
<organism evidence="1">
    <name type="scientific">Rhizophora mucronata</name>
    <name type="common">Asiatic mangrove</name>
    <dbReference type="NCBI Taxonomy" id="61149"/>
    <lineage>
        <taxon>Eukaryota</taxon>
        <taxon>Viridiplantae</taxon>
        <taxon>Streptophyta</taxon>
        <taxon>Embryophyta</taxon>
        <taxon>Tracheophyta</taxon>
        <taxon>Spermatophyta</taxon>
        <taxon>Magnoliopsida</taxon>
        <taxon>eudicotyledons</taxon>
        <taxon>Gunneridae</taxon>
        <taxon>Pentapetalae</taxon>
        <taxon>rosids</taxon>
        <taxon>fabids</taxon>
        <taxon>Malpighiales</taxon>
        <taxon>Rhizophoraceae</taxon>
        <taxon>Rhizophora</taxon>
    </lineage>
</organism>
<reference evidence="1" key="1">
    <citation type="submission" date="2018-02" db="EMBL/GenBank/DDBJ databases">
        <title>Rhizophora mucronata_Transcriptome.</title>
        <authorList>
            <person name="Meera S.P."/>
            <person name="Sreeshan A."/>
            <person name="Augustine A."/>
        </authorList>
    </citation>
    <scope>NUCLEOTIDE SEQUENCE</scope>
    <source>
        <tissue evidence="1">Leaf</tissue>
    </source>
</reference>